<dbReference type="PANTHER" id="PTHR10024">
    <property type="entry name" value="SYNAPTOTAGMIN"/>
    <property type="match status" value="1"/>
</dbReference>
<dbReference type="GO" id="GO:0005544">
    <property type="term" value="F:calcium-dependent phospholipid binding"/>
    <property type="evidence" value="ECO:0007669"/>
    <property type="project" value="TreeGrafter"/>
</dbReference>
<dbReference type="Gene3D" id="2.60.40.150">
    <property type="entry name" value="C2 domain"/>
    <property type="match status" value="1"/>
</dbReference>
<evidence type="ECO:0000313" key="4">
    <source>
        <dbReference type="Proteomes" id="UP000007879"/>
    </source>
</evidence>
<dbReference type="EnsemblMetazoa" id="XM_011411069.1">
    <property type="protein sequence ID" value="XP_011409371.1"/>
    <property type="gene ID" value="LOC105316245"/>
</dbReference>
<protein>
    <recommendedName>
        <fullName evidence="2">C2 domain-containing protein</fullName>
    </recommendedName>
</protein>
<dbReference type="SMART" id="SM00239">
    <property type="entry name" value="C2"/>
    <property type="match status" value="1"/>
</dbReference>
<dbReference type="SUPFAM" id="SSF49562">
    <property type="entry name" value="C2 domain (Calcium/lipid-binding domain, CaLB)"/>
    <property type="match status" value="1"/>
</dbReference>
<dbReference type="InParanoid" id="A0A1X7SHH7"/>
<proteinExistence type="predicted"/>
<dbReference type="PROSITE" id="PS50004">
    <property type="entry name" value="C2"/>
    <property type="match status" value="1"/>
</dbReference>
<accession>A0A1X7SHH7</accession>
<dbReference type="STRING" id="400682.A0A1X7SHH7"/>
<dbReference type="InterPro" id="IPR035892">
    <property type="entry name" value="C2_domain_sf"/>
</dbReference>
<keyword evidence="4" id="KW-1185">Reference proteome</keyword>
<sequence length="126" mass="14240">PYVKIYLLHKGTRQAKWKSTIKKKTLVPIYNEQFQFDVTDMNISFILLEVSVMDYDRLGRNDLMGFFTLGEGANHPSGRQHWQEMVSHPRNPISRWHALGAKNTNSLRRGSSGITGSKSSGSLSSS</sequence>
<evidence type="ECO:0000256" key="1">
    <source>
        <dbReference type="SAM" id="MobiDB-lite"/>
    </source>
</evidence>
<dbReference type="EnsemblMetazoa" id="Aqu2.1.01520_001">
    <property type="protein sequence ID" value="Aqu2.1.01520_001"/>
    <property type="gene ID" value="Aqu2.1.01520"/>
</dbReference>
<dbReference type="GO" id="GO:0017156">
    <property type="term" value="P:calcium-ion regulated exocytosis"/>
    <property type="evidence" value="ECO:0007669"/>
    <property type="project" value="TreeGrafter"/>
</dbReference>
<reference evidence="4" key="1">
    <citation type="journal article" date="2010" name="Nature">
        <title>The Amphimedon queenslandica genome and the evolution of animal complexity.</title>
        <authorList>
            <person name="Srivastava M."/>
            <person name="Simakov O."/>
            <person name="Chapman J."/>
            <person name="Fahey B."/>
            <person name="Gauthier M.E."/>
            <person name="Mitros T."/>
            <person name="Richards G.S."/>
            <person name="Conaco C."/>
            <person name="Dacre M."/>
            <person name="Hellsten U."/>
            <person name="Larroux C."/>
            <person name="Putnam N.H."/>
            <person name="Stanke M."/>
            <person name="Adamska M."/>
            <person name="Darling A."/>
            <person name="Degnan S.M."/>
            <person name="Oakley T.H."/>
            <person name="Plachetzki D.C."/>
            <person name="Zhai Y."/>
            <person name="Adamski M."/>
            <person name="Calcino A."/>
            <person name="Cummins S.F."/>
            <person name="Goodstein D.M."/>
            <person name="Harris C."/>
            <person name="Jackson D.J."/>
            <person name="Leys S.P."/>
            <person name="Shu S."/>
            <person name="Woodcroft B.J."/>
            <person name="Vervoort M."/>
            <person name="Kosik K.S."/>
            <person name="Manning G."/>
            <person name="Degnan B.M."/>
            <person name="Rokhsar D.S."/>
        </authorList>
    </citation>
    <scope>NUCLEOTIDE SEQUENCE [LARGE SCALE GENOMIC DNA]</scope>
</reference>
<dbReference type="GO" id="GO:0070382">
    <property type="term" value="C:exocytic vesicle"/>
    <property type="evidence" value="ECO:0007669"/>
    <property type="project" value="TreeGrafter"/>
</dbReference>
<dbReference type="GO" id="GO:0005886">
    <property type="term" value="C:plasma membrane"/>
    <property type="evidence" value="ECO:0007669"/>
    <property type="project" value="TreeGrafter"/>
</dbReference>
<feature type="compositionally biased region" description="Low complexity" evidence="1">
    <location>
        <begin position="110"/>
        <end position="126"/>
    </location>
</feature>
<dbReference type="Pfam" id="PF00168">
    <property type="entry name" value="C2"/>
    <property type="match status" value="1"/>
</dbReference>
<dbReference type="GO" id="GO:0005509">
    <property type="term" value="F:calcium ion binding"/>
    <property type="evidence" value="ECO:0007669"/>
    <property type="project" value="TreeGrafter"/>
</dbReference>
<dbReference type="GO" id="GO:0001786">
    <property type="term" value="F:phosphatidylserine binding"/>
    <property type="evidence" value="ECO:0007669"/>
    <property type="project" value="TreeGrafter"/>
</dbReference>
<dbReference type="GO" id="GO:0000149">
    <property type="term" value="F:SNARE binding"/>
    <property type="evidence" value="ECO:0007669"/>
    <property type="project" value="TreeGrafter"/>
</dbReference>
<dbReference type="eggNOG" id="KOG1028">
    <property type="taxonomic scope" value="Eukaryota"/>
</dbReference>
<evidence type="ECO:0000313" key="3">
    <source>
        <dbReference type="EnsemblMetazoa" id="Aqu2.1.01520_001"/>
    </source>
</evidence>
<feature type="domain" description="C2" evidence="2">
    <location>
        <begin position="1"/>
        <end position="97"/>
    </location>
</feature>
<evidence type="ECO:0000259" key="2">
    <source>
        <dbReference type="PROSITE" id="PS50004"/>
    </source>
</evidence>
<dbReference type="AlphaFoldDB" id="A0A1X7SHH7"/>
<feature type="region of interest" description="Disordered" evidence="1">
    <location>
        <begin position="99"/>
        <end position="126"/>
    </location>
</feature>
<gene>
    <name evidence="3" type="primary">105316245</name>
</gene>
<dbReference type="GO" id="GO:0030276">
    <property type="term" value="F:clathrin binding"/>
    <property type="evidence" value="ECO:0007669"/>
    <property type="project" value="TreeGrafter"/>
</dbReference>
<dbReference type="OrthoDB" id="67700at2759"/>
<dbReference type="InterPro" id="IPR000008">
    <property type="entry name" value="C2_dom"/>
</dbReference>
<dbReference type="Proteomes" id="UP000007879">
    <property type="component" value="Unassembled WGS sequence"/>
</dbReference>
<organism evidence="3">
    <name type="scientific">Amphimedon queenslandica</name>
    <name type="common">Sponge</name>
    <dbReference type="NCBI Taxonomy" id="400682"/>
    <lineage>
        <taxon>Eukaryota</taxon>
        <taxon>Metazoa</taxon>
        <taxon>Porifera</taxon>
        <taxon>Demospongiae</taxon>
        <taxon>Heteroscleromorpha</taxon>
        <taxon>Haplosclerida</taxon>
        <taxon>Niphatidae</taxon>
        <taxon>Amphimedon</taxon>
    </lineage>
</organism>
<dbReference type="KEGG" id="aqu:105316245"/>
<reference evidence="3" key="2">
    <citation type="submission" date="2017-05" db="UniProtKB">
        <authorList>
            <consortium name="EnsemblMetazoa"/>
        </authorList>
    </citation>
    <scope>IDENTIFICATION</scope>
</reference>
<name>A0A1X7SHH7_AMPQE</name>